<dbReference type="InterPro" id="IPR003593">
    <property type="entry name" value="AAA+_ATPase"/>
</dbReference>
<dbReference type="SMART" id="SM00382">
    <property type="entry name" value="AAA"/>
    <property type="match status" value="1"/>
</dbReference>
<proteinExistence type="inferred from homology"/>
<keyword evidence="5" id="KW-0547">Nucleotide-binding</keyword>
<dbReference type="InterPro" id="IPR050388">
    <property type="entry name" value="ABC_Ni/Peptide_Import"/>
</dbReference>
<name>A0A4R9LQG5_9LEPT</name>
<keyword evidence="6 9" id="KW-0067">ATP-binding</keyword>
<keyword evidence="10" id="KW-1185">Reference proteome</keyword>
<dbReference type="InterPro" id="IPR017871">
    <property type="entry name" value="ABC_transporter-like_CS"/>
</dbReference>
<dbReference type="PANTHER" id="PTHR43297:SF9">
    <property type="entry name" value="ABC TRANSPORTER ATP-BINDING PROTEIN"/>
    <property type="match status" value="1"/>
</dbReference>
<dbReference type="GO" id="GO:0005524">
    <property type="term" value="F:ATP binding"/>
    <property type="evidence" value="ECO:0007669"/>
    <property type="project" value="UniProtKB-KW"/>
</dbReference>
<dbReference type="SUPFAM" id="SSF52540">
    <property type="entry name" value="P-loop containing nucleoside triphosphate hydrolases"/>
    <property type="match status" value="1"/>
</dbReference>
<evidence type="ECO:0000256" key="4">
    <source>
        <dbReference type="ARBA" id="ARBA00022475"/>
    </source>
</evidence>
<comment type="similarity">
    <text evidence="2">Belongs to the ABC transporter superfamily.</text>
</comment>
<dbReference type="GO" id="GO:0016887">
    <property type="term" value="F:ATP hydrolysis activity"/>
    <property type="evidence" value="ECO:0007669"/>
    <property type="project" value="InterPro"/>
</dbReference>
<feature type="domain" description="ABC transporter" evidence="8">
    <location>
        <begin position="6"/>
        <end position="251"/>
    </location>
</feature>
<dbReference type="GO" id="GO:0005886">
    <property type="term" value="C:plasma membrane"/>
    <property type="evidence" value="ECO:0007669"/>
    <property type="project" value="UniProtKB-SubCell"/>
</dbReference>
<dbReference type="RefSeq" id="WP_135765177.1">
    <property type="nucleotide sequence ID" value="NZ_RQHV01000061.1"/>
</dbReference>
<evidence type="ECO:0000256" key="7">
    <source>
        <dbReference type="ARBA" id="ARBA00023136"/>
    </source>
</evidence>
<dbReference type="OrthoDB" id="342071at2"/>
<accession>A0A4R9LQG5</accession>
<dbReference type="InterPro" id="IPR027417">
    <property type="entry name" value="P-loop_NTPase"/>
</dbReference>
<keyword evidence="7" id="KW-0472">Membrane</keyword>
<evidence type="ECO:0000256" key="5">
    <source>
        <dbReference type="ARBA" id="ARBA00022741"/>
    </source>
</evidence>
<evidence type="ECO:0000256" key="2">
    <source>
        <dbReference type="ARBA" id="ARBA00005417"/>
    </source>
</evidence>
<comment type="caution">
    <text evidence="9">The sequence shown here is derived from an EMBL/GenBank/DDBJ whole genome shotgun (WGS) entry which is preliminary data.</text>
</comment>
<dbReference type="PROSITE" id="PS00211">
    <property type="entry name" value="ABC_TRANSPORTER_1"/>
    <property type="match status" value="1"/>
</dbReference>
<evidence type="ECO:0000313" key="9">
    <source>
        <dbReference type="EMBL" id="TGN08220.1"/>
    </source>
</evidence>
<dbReference type="Gene3D" id="3.40.50.300">
    <property type="entry name" value="P-loop containing nucleotide triphosphate hydrolases"/>
    <property type="match status" value="1"/>
</dbReference>
<evidence type="ECO:0000256" key="3">
    <source>
        <dbReference type="ARBA" id="ARBA00022448"/>
    </source>
</evidence>
<dbReference type="PROSITE" id="PS50893">
    <property type="entry name" value="ABC_TRANSPORTER_2"/>
    <property type="match status" value="1"/>
</dbReference>
<evidence type="ECO:0000256" key="6">
    <source>
        <dbReference type="ARBA" id="ARBA00022840"/>
    </source>
</evidence>
<dbReference type="AlphaFoldDB" id="A0A4R9LQG5"/>
<organism evidence="9 10">
    <name type="scientific">Leptospira ilyithenensis</name>
    <dbReference type="NCBI Taxonomy" id="2484901"/>
    <lineage>
        <taxon>Bacteria</taxon>
        <taxon>Pseudomonadati</taxon>
        <taxon>Spirochaetota</taxon>
        <taxon>Spirochaetia</taxon>
        <taxon>Leptospirales</taxon>
        <taxon>Leptospiraceae</taxon>
        <taxon>Leptospira</taxon>
    </lineage>
</organism>
<dbReference type="InterPro" id="IPR003439">
    <property type="entry name" value="ABC_transporter-like_ATP-bd"/>
</dbReference>
<protein>
    <submittedName>
        <fullName evidence="9">ABC transporter ATP-binding protein</fullName>
    </submittedName>
</protein>
<dbReference type="Pfam" id="PF00005">
    <property type="entry name" value="ABC_tran"/>
    <property type="match status" value="1"/>
</dbReference>
<keyword evidence="3" id="KW-0813">Transport</keyword>
<dbReference type="Proteomes" id="UP000298264">
    <property type="component" value="Unassembled WGS sequence"/>
</dbReference>
<evidence type="ECO:0000313" key="10">
    <source>
        <dbReference type="Proteomes" id="UP000298264"/>
    </source>
</evidence>
<evidence type="ECO:0000256" key="1">
    <source>
        <dbReference type="ARBA" id="ARBA00004417"/>
    </source>
</evidence>
<sequence>MSEPLVSIRSANLFTPNGTRIWKDLNWDLFPSEIHALIGESGSGKTTLAYSLFGLLGESWKYDFLHWDVLGYDLSYWSGPFGEELRGRSIFLVPQNPNLAFHPYRKIKDQVIDFFRLGLRSSEDPKEILELWKEMGITRPEEKWNSYANGLSGGEKQRICLSLALLGDYRILVLDEPTTGLDANTEKWVLRAIRKKSEEGKLGVIFISHDLRIVESMASRITIMKEGSAIESFPVKDRKIEPTTEYGKELEKARRFFL</sequence>
<keyword evidence="4" id="KW-1003">Cell membrane</keyword>
<reference evidence="9" key="1">
    <citation type="journal article" date="2019" name="PLoS Negl. Trop. Dis.">
        <title>Revisiting the worldwide diversity of Leptospira species in the environment.</title>
        <authorList>
            <person name="Vincent A.T."/>
            <person name="Schiettekatte O."/>
            <person name="Bourhy P."/>
            <person name="Veyrier F.J."/>
            <person name="Picardeau M."/>
        </authorList>
    </citation>
    <scope>NUCLEOTIDE SEQUENCE [LARGE SCALE GENOMIC DNA]</scope>
    <source>
        <strain evidence="9">201400974</strain>
    </source>
</reference>
<gene>
    <name evidence="9" type="ORF">EHS11_14975</name>
</gene>
<dbReference type="PANTHER" id="PTHR43297">
    <property type="entry name" value="OLIGOPEPTIDE TRANSPORT ATP-BINDING PROTEIN APPD"/>
    <property type="match status" value="1"/>
</dbReference>
<evidence type="ECO:0000259" key="8">
    <source>
        <dbReference type="PROSITE" id="PS50893"/>
    </source>
</evidence>
<dbReference type="EMBL" id="RQHV01000061">
    <property type="protein sequence ID" value="TGN08220.1"/>
    <property type="molecule type" value="Genomic_DNA"/>
</dbReference>
<comment type="subcellular location">
    <subcellularLocation>
        <location evidence="1">Cell inner membrane</location>
        <topology evidence="1">Peripheral membrane protein</topology>
    </subcellularLocation>
</comment>